<evidence type="ECO:0000313" key="8">
    <source>
        <dbReference type="EMBL" id="PQV63945.1"/>
    </source>
</evidence>
<dbReference type="GO" id="GO:1990904">
    <property type="term" value="C:ribonucleoprotein complex"/>
    <property type="evidence" value="ECO:0007669"/>
    <property type="project" value="UniProtKB-KW"/>
</dbReference>
<dbReference type="Proteomes" id="UP000237684">
    <property type="component" value="Unassembled WGS sequence"/>
</dbReference>
<dbReference type="GO" id="GO:0005840">
    <property type="term" value="C:ribosome"/>
    <property type="evidence" value="ECO:0007669"/>
    <property type="project" value="UniProtKB-KW"/>
</dbReference>
<dbReference type="SUPFAM" id="SSF54189">
    <property type="entry name" value="Ribosomal proteins S24e, L23 and L15e"/>
    <property type="match status" value="1"/>
</dbReference>
<dbReference type="Pfam" id="PF00276">
    <property type="entry name" value="Ribosomal_L23"/>
    <property type="match status" value="1"/>
</dbReference>
<comment type="similarity">
    <text evidence="1 6 7">Belongs to the universal ribosomal protein uL23 family.</text>
</comment>
<evidence type="ECO:0000256" key="6">
    <source>
        <dbReference type="HAMAP-Rule" id="MF_01369"/>
    </source>
</evidence>
<dbReference type="GO" id="GO:0019843">
    <property type="term" value="F:rRNA binding"/>
    <property type="evidence" value="ECO:0007669"/>
    <property type="project" value="UniProtKB-UniRule"/>
</dbReference>
<evidence type="ECO:0000256" key="1">
    <source>
        <dbReference type="ARBA" id="ARBA00006700"/>
    </source>
</evidence>
<evidence type="ECO:0000256" key="2">
    <source>
        <dbReference type="ARBA" id="ARBA00022730"/>
    </source>
</evidence>
<dbReference type="EMBL" id="NIGF01000008">
    <property type="protein sequence ID" value="PQV63945.1"/>
    <property type="molecule type" value="Genomic_DNA"/>
</dbReference>
<dbReference type="NCBIfam" id="NF004363">
    <property type="entry name" value="PRK05738.2-4"/>
    <property type="match status" value="1"/>
</dbReference>
<keyword evidence="3 6" id="KW-0694">RNA-binding</keyword>
<evidence type="ECO:0000256" key="7">
    <source>
        <dbReference type="RuleBase" id="RU003934"/>
    </source>
</evidence>
<dbReference type="GO" id="GO:0006412">
    <property type="term" value="P:translation"/>
    <property type="evidence" value="ECO:0007669"/>
    <property type="project" value="UniProtKB-UniRule"/>
</dbReference>
<comment type="subunit">
    <text evidence="6">Part of the 50S ribosomal subunit. Contacts protein L29, and trigger factor when it is bound to the ribosome.</text>
</comment>
<reference evidence="8 9" key="1">
    <citation type="journal article" date="2018" name="Syst. Appl. Microbiol.">
        <title>Abditibacterium utsteinense sp. nov., the first cultivated member of candidate phylum FBP, isolated from ice-free Antarctic soil samples.</title>
        <authorList>
            <person name="Tahon G."/>
            <person name="Tytgat B."/>
            <person name="Lebbe L."/>
            <person name="Carlier A."/>
            <person name="Willems A."/>
        </authorList>
    </citation>
    <scope>NUCLEOTIDE SEQUENCE [LARGE SCALE GENOMIC DNA]</scope>
    <source>
        <strain evidence="8 9">LMG 29911</strain>
    </source>
</reference>
<dbReference type="OrthoDB" id="9793353at2"/>
<dbReference type="FunFam" id="3.30.70.330:FF:000001">
    <property type="entry name" value="50S ribosomal protein L23"/>
    <property type="match status" value="1"/>
</dbReference>
<evidence type="ECO:0000313" key="9">
    <source>
        <dbReference type="Proteomes" id="UP000237684"/>
    </source>
</evidence>
<evidence type="ECO:0000256" key="5">
    <source>
        <dbReference type="ARBA" id="ARBA00023274"/>
    </source>
</evidence>
<keyword evidence="2 6" id="KW-0699">rRNA-binding</keyword>
<keyword evidence="9" id="KW-1185">Reference proteome</keyword>
<dbReference type="InterPro" id="IPR013025">
    <property type="entry name" value="Ribosomal_uL23-like"/>
</dbReference>
<evidence type="ECO:0000256" key="4">
    <source>
        <dbReference type="ARBA" id="ARBA00022980"/>
    </source>
</evidence>
<dbReference type="HAMAP" id="MF_01369_B">
    <property type="entry name" value="Ribosomal_uL23_B"/>
    <property type="match status" value="1"/>
</dbReference>
<sequence length="101" mass="11264">MSKPLHEILERPVITEKSVKLSQAGRYTFRCKTSANKIEIKAAIETVYEVEVANVNTLIMKGKTKQVGRARKGRTSDYKKAIVTLAPDAKATRLKEIFEGA</sequence>
<dbReference type="InterPro" id="IPR012678">
    <property type="entry name" value="Ribosomal_uL23/eL15/eS24_sf"/>
</dbReference>
<name>A0A2S8ST25_9BACT</name>
<dbReference type="InterPro" id="IPR001014">
    <property type="entry name" value="Ribosomal_uL23_CS"/>
</dbReference>
<dbReference type="Gene3D" id="3.30.70.330">
    <property type="match status" value="1"/>
</dbReference>
<proteinExistence type="inferred from homology"/>
<dbReference type="PROSITE" id="PS00050">
    <property type="entry name" value="RIBOSOMAL_L23"/>
    <property type="match status" value="1"/>
</dbReference>
<evidence type="ECO:0000256" key="3">
    <source>
        <dbReference type="ARBA" id="ARBA00022884"/>
    </source>
</evidence>
<dbReference type="RefSeq" id="WP_105483778.1">
    <property type="nucleotide sequence ID" value="NZ_NIGF01000008.1"/>
</dbReference>
<dbReference type="PANTHER" id="PTHR11620">
    <property type="entry name" value="60S RIBOSOMAL PROTEIN L23A"/>
    <property type="match status" value="1"/>
</dbReference>
<keyword evidence="5 6" id="KW-0687">Ribonucleoprotein</keyword>
<dbReference type="FunCoup" id="A0A2S8ST25">
    <property type="interactions" value="350"/>
</dbReference>
<accession>A0A2S8ST25</accession>
<dbReference type="InterPro" id="IPR012677">
    <property type="entry name" value="Nucleotide-bd_a/b_plait_sf"/>
</dbReference>
<dbReference type="AlphaFoldDB" id="A0A2S8ST25"/>
<comment type="function">
    <text evidence="6">One of the early assembly proteins it binds 23S rRNA. One of the proteins that surrounds the polypeptide exit tunnel on the outside of the ribosome. Forms the main docking site for trigger factor binding to the ribosome.</text>
</comment>
<keyword evidence="4 6" id="KW-0689">Ribosomal protein</keyword>
<dbReference type="GO" id="GO:0003735">
    <property type="term" value="F:structural constituent of ribosome"/>
    <property type="evidence" value="ECO:0007669"/>
    <property type="project" value="InterPro"/>
</dbReference>
<organism evidence="8 9">
    <name type="scientific">Abditibacterium utsteinense</name>
    <dbReference type="NCBI Taxonomy" id="1960156"/>
    <lineage>
        <taxon>Bacteria</taxon>
        <taxon>Pseudomonadati</taxon>
        <taxon>Abditibacteriota</taxon>
        <taxon>Abditibacteriia</taxon>
        <taxon>Abditibacteriales</taxon>
        <taxon>Abditibacteriaceae</taxon>
        <taxon>Abditibacterium</taxon>
    </lineage>
</organism>
<protein>
    <recommendedName>
        <fullName evidence="6">Large ribosomal subunit protein uL23</fullName>
    </recommendedName>
</protein>
<dbReference type="InParanoid" id="A0A2S8ST25"/>
<gene>
    <name evidence="6" type="primary">rplW</name>
    <name evidence="8" type="ORF">B1R32_108156</name>
</gene>
<comment type="caution">
    <text evidence="8">The sequence shown here is derived from an EMBL/GenBank/DDBJ whole genome shotgun (WGS) entry which is preliminary data.</text>
</comment>